<evidence type="ECO:0000313" key="6">
    <source>
        <dbReference type="EMBL" id="CAD2159520.1"/>
    </source>
</evidence>
<proteinExistence type="predicted"/>
<evidence type="ECO:0000256" key="3">
    <source>
        <dbReference type="ARBA" id="ARBA00023163"/>
    </source>
</evidence>
<evidence type="ECO:0000259" key="5">
    <source>
        <dbReference type="Pfam" id="PF03131"/>
    </source>
</evidence>
<evidence type="ECO:0000256" key="1">
    <source>
        <dbReference type="ARBA" id="ARBA00023015"/>
    </source>
</evidence>
<dbReference type="PANTHER" id="PTHR10129:SF44">
    <property type="entry name" value="TRAFFIC JAM, ISOFORM C"/>
    <property type="match status" value="1"/>
</dbReference>
<dbReference type="Gene3D" id="1.20.5.170">
    <property type="match status" value="1"/>
</dbReference>
<dbReference type="EMBL" id="CAJEWN010000075">
    <property type="protein sequence ID" value="CAD2159520.1"/>
    <property type="molecule type" value="Genomic_DNA"/>
</dbReference>
<keyword evidence="1" id="KW-0805">Transcription regulation</keyword>
<dbReference type="SUPFAM" id="SSF47454">
    <property type="entry name" value="A DNA-binding domain in eukaryotic transcription factors"/>
    <property type="match status" value="1"/>
</dbReference>
<sequence length="339" mass="39101">MLYSNSLNDLASSSEKNLIVDILQEDCVPQHFCKNFENDLTAPPTQFFPFLSNINASTSIKNTATTTLNQNNKYYLNPTEKEEKFCSDNGSCWWLLPPPNSPYNSPSDFISSPEKNISSPDSNISNNSSCKVFGGNQQNSFELDKNNEIPLEDWELTRLTVRELNQKLAGQDRSIVSALKQKRRTLKNRGYALNCRARRLKNQQQLEEENARLKIIINQQANLLAEYERKLGRETQQLQFVERKNSINEDLPLEYQQQQPKQHNYLHNTIFSNQQQQQALFKNPQCSSQVLQHSSFICPLETEQYNPIPIEFNQQMSSSSSNVYSNNLDLGQNLWNSFE</sequence>
<dbReference type="GO" id="GO:0000978">
    <property type="term" value="F:RNA polymerase II cis-regulatory region sequence-specific DNA binding"/>
    <property type="evidence" value="ECO:0007669"/>
    <property type="project" value="TreeGrafter"/>
</dbReference>
<name>A0A6V7UJC2_MELEN</name>
<keyword evidence="2" id="KW-0238">DNA-binding</keyword>
<comment type="caution">
    <text evidence="6">The sequence shown here is derived from an EMBL/GenBank/DDBJ whole genome shotgun (WGS) entry which is preliminary data.</text>
</comment>
<protein>
    <recommendedName>
        <fullName evidence="5">Basic leucine zipper domain-containing protein</fullName>
    </recommendedName>
</protein>
<accession>A0A6V7UJC2</accession>
<evidence type="ECO:0000313" key="7">
    <source>
        <dbReference type="Proteomes" id="UP000580250"/>
    </source>
</evidence>
<dbReference type="InterPro" id="IPR004826">
    <property type="entry name" value="bZIP_Maf"/>
</dbReference>
<keyword evidence="3" id="KW-0804">Transcription</keyword>
<dbReference type="PANTHER" id="PTHR10129">
    <property type="entry name" value="TRANSCRIPTION FACTOR MAF"/>
    <property type="match status" value="1"/>
</dbReference>
<dbReference type="GO" id="GO:0005634">
    <property type="term" value="C:nucleus"/>
    <property type="evidence" value="ECO:0007669"/>
    <property type="project" value="TreeGrafter"/>
</dbReference>
<dbReference type="Proteomes" id="UP000580250">
    <property type="component" value="Unassembled WGS sequence"/>
</dbReference>
<dbReference type="GO" id="GO:0000981">
    <property type="term" value="F:DNA-binding transcription factor activity, RNA polymerase II-specific"/>
    <property type="evidence" value="ECO:0007669"/>
    <property type="project" value="TreeGrafter"/>
</dbReference>
<feature type="domain" description="Basic leucine zipper" evidence="5">
    <location>
        <begin position="152"/>
        <end position="229"/>
    </location>
</feature>
<feature type="coiled-coil region" evidence="4">
    <location>
        <begin position="203"/>
        <end position="244"/>
    </location>
</feature>
<evidence type="ECO:0000256" key="4">
    <source>
        <dbReference type="SAM" id="Coils"/>
    </source>
</evidence>
<evidence type="ECO:0000256" key="2">
    <source>
        <dbReference type="ARBA" id="ARBA00023125"/>
    </source>
</evidence>
<organism evidence="6 7">
    <name type="scientific">Meloidogyne enterolobii</name>
    <name type="common">Root-knot nematode worm</name>
    <name type="synonym">Meloidogyne mayaguensis</name>
    <dbReference type="NCBI Taxonomy" id="390850"/>
    <lineage>
        <taxon>Eukaryota</taxon>
        <taxon>Metazoa</taxon>
        <taxon>Ecdysozoa</taxon>
        <taxon>Nematoda</taxon>
        <taxon>Chromadorea</taxon>
        <taxon>Rhabditida</taxon>
        <taxon>Tylenchina</taxon>
        <taxon>Tylenchomorpha</taxon>
        <taxon>Tylenchoidea</taxon>
        <taxon>Meloidogynidae</taxon>
        <taxon>Meloidogyninae</taxon>
        <taxon>Meloidogyne</taxon>
    </lineage>
</organism>
<gene>
    <name evidence="6" type="ORF">MENT_LOCUS13744</name>
</gene>
<dbReference type="InterPro" id="IPR024874">
    <property type="entry name" value="Transcription_factor_Maf_fam"/>
</dbReference>
<keyword evidence="4" id="KW-0175">Coiled coil</keyword>
<dbReference type="Pfam" id="PF03131">
    <property type="entry name" value="bZIP_Maf"/>
    <property type="match status" value="1"/>
</dbReference>
<dbReference type="AlphaFoldDB" id="A0A6V7UJC2"/>
<dbReference type="InterPro" id="IPR008917">
    <property type="entry name" value="TF_DNA-bd_sf"/>
</dbReference>
<reference evidence="6 7" key="1">
    <citation type="submission" date="2020-08" db="EMBL/GenBank/DDBJ databases">
        <authorList>
            <person name="Koutsovoulos G."/>
            <person name="Danchin GJ E."/>
        </authorList>
    </citation>
    <scope>NUCLEOTIDE SEQUENCE [LARGE SCALE GENOMIC DNA]</scope>
</reference>
<dbReference type="OrthoDB" id="5974330at2759"/>